<evidence type="ECO:0000256" key="4">
    <source>
        <dbReference type="SAM" id="SignalP"/>
    </source>
</evidence>
<feature type="domain" description="TonB-dependent receptor plug" evidence="5">
    <location>
        <begin position="144"/>
        <end position="235"/>
    </location>
</feature>
<dbReference type="Gene3D" id="2.170.130.10">
    <property type="entry name" value="TonB-dependent receptor, plug domain"/>
    <property type="match status" value="1"/>
</dbReference>
<dbReference type="InParanoid" id="Q01XT9"/>
<dbReference type="KEGG" id="sus:Acid_4567"/>
<dbReference type="AlphaFoldDB" id="Q01XT9"/>
<feature type="chain" id="PRO_5004163426" evidence="4">
    <location>
        <begin position="21"/>
        <end position="1189"/>
    </location>
</feature>
<feature type="signal peptide" evidence="4">
    <location>
        <begin position="1"/>
        <end position="20"/>
    </location>
</feature>
<dbReference type="InterPro" id="IPR037066">
    <property type="entry name" value="Plug_dom_sf"/>
</dbReference>
<dbReference type="Pfam" id="PF25183">
    <property type="entry name" value="OMP_b-brl_4"/>
    <property type="match status" value="1"/>
</dbReference>
<evidence type="ECO:0000256" key="3">
    <source>
        <dbReference type="ARBA" id="ARBA00023237"/>
    </source>
</evidence>
<dbReference type="SUPFAM" id="SSF56935">
    <property type="entry name" value="Porins"/>
    <property type="match status" value="1"/>
</dbReference>
<dbReference type="eggNOG" id="COG1629">
    <property type="taxonomic scope" value="Bacteria"/>
</dbReference>
<evidence type="ECO:0000313" key="7">
    <source>
        <dbReference type="EMBL" id="ABJ85526.1"/>
    </source>
</evidence>
<feature type="domain" description="TonB-dependent transporter Oar-like beta-barrel" evidence="6">
    <location>
        <begin position="243"/>
        <end position="1141"/>
    </location>
</feature>
<keyword evidence="4" id="KW-0732">Signal</keyword>
<name>Q01XT9_SOLUE</name>
<dbReference type="OrthoDB" id="97893at2"/>
<evidence type="ECO:0000259" key="5">
    <source>
        <dbReference type="Pfam" id="PF07715"/>
    </source>
</evidence>
<keyword evidence="3" id="KW-0998">Cell outer membrane</keyword>
<reference evidence="7" key="1">
    <citation type="submission" date="2006-10" db="EMBL/GenBank/DDBJ databases">
        <title>Complete sequence of Solibacter usitatus Ellin6076.</title>
        <authorList>
            <consortium name="US DOE Joint Genome Institute"/>
            <person name="Copeland A."/>
            <person name="Lucas S."/>
            <person name="Lapidus A."/>
            <person name="Barry K."/>
            <person name="Detter J.C."/>
            <person name="Glavina del Rio T."/>
            <person name="Hammon N."/>
            <person name="Israni S."/>
            <person name="Dalin E."/>
            <person name="Tice H."/>
            <person name="Pitluck S."/>
            <person name="Thompson L.S."/>
            <person name="Brettin T."/>
            <person name="Bruce D."/>
            <person name="Han C."/>
            <person name="Tapia R."/>
            <person name="Gilna P."/>
            <person name="Schmutz J."/>
            <person name="Larimer F."/>
            <person name="Land M."/>
            <person name="Hauser L."/>
            <person name="Kyrpides N."/>
            <person name="Mikhailova N."/>
            <person name="Janssen P.H."/>
            <person name="Kuske C.R."/>
            <person name="Richardson P."/>
        </authorList>
    </citation>
    <scope>NUCLEOTIDE SEQUENCE</scope>
    <source>
        <strain evidence="7">Ellin6076</strain>
    </source>
</reference>
<dbReference type="GO" id="GO:0009279">
    <property type="term" value="C:cell outer membrane"/>
    <property type="evidence" value="ECO:0007669"/>
    <property type="project" value="UniProtKB-SubCell"/>
</dbReference>
<organism evidence="7">
    <name type="scientific">Solibacter usitatus (strain Ellin6076)</name>
    <dbReference type="NCBI Taxonomy" id="234267"/>
    <lineage>
        <taxon>Bacteria</taxon>
        <taxon>Pseudomonadati</taxon>
        <taxon>Acidobacteriota</taxon>
        <taxon>Terriglobia</taxon>
        <taxon>Bryobacterales</taxon>
        <taxon>Solibacteraceae</taxon>
        <taxon>Candidatus Solibacter</taxon>
    </lineage>
</organism>
<dbReference type="STRING" id="234267.Acid_4567"/>
<dbReference type="SUPFAM" id="SSF49464">
    <property type="entry name" value="Carboxypeptidase regulatory domain-like"/>
    <property type="match status" value="1"/>
</dbReference>
<keyword evidence="2" id="KW-0472">Membrane</keyword>
<comment type="subcellular location">
    <subcellularLocation>
        <location evidence="1">Cell outer membrane</location>
    </subcellularLocation>
</comment>
<dbReference type="InterPro" id="IPR036942">
    <property type="entry name" value="Beta-barrel_TonB_sf"/>
</dbReference>
<dbReference type="Pfam" id="PF07715">
    <property type="entry name" value="Plug"/>
    <property type="match status" value="1"/>
</dbReference>
<evidence type="ECO:0000259" key="6">
    <source>
        <dbReference type="Pfam" id="PF25183"/>
    </source>
</evidence>
<dbReference type="EMBL" id="CP000473">
    <property type="protein sequence ID" value="ABJ85526.1"/>
    <property type="molecule type" value="Genomic_DNA"/>
</dbReference>
<accession>Q01XT9</accession>
<dbReference type="HOGENOM" id="CLU_006298_0_0_0"/>
<dbReference type="InterPro" id="IPR057601">
    <property type="entry name" value="Oar-like_b-barrel"/>
</dbReference>
<evidence type="ECO:0000256" key="2">
    <source>
        <dbReference type="ARBA" id="ARBA00023136"/>
    </source>
</evidence>
<keyword evidence="7" id="KW-0675">Receptor</keyword>
<proteinExistence type="predicted"/>
<dbReference type="Gene3D" id="2.40.170.20">
    <property type="entry name" value="TonB-dependent receptor, beta-barrel domain"/>
    <property type="match status" value="1"/>
</dbReference>
<protein>
    <submittedName>
        <fullName evidence="7">TonB-dependent receptor, plug</fullName>
    </submittedName>
</protein>
<dbReference type="InterPro" id="IPR012910">
    <property type="entry name" value="Plug_dom"/>
</dbReference>
<sequence length="1189" mass="128863" precursor="true">MRKLTLSCVCSFLIAIGGYAQNITGTLSGRVVDQQGSSIANATVTVTEPDKQITFAKKTSASGDFSVPSLVPGTYTISVEAVGFKKLNRTGIALNANDKLAVGDLALEVGAVTESIEVTAAAVALQTESVERSATIIGTQIQNIEVNGRNPLDMAKLVPGVTFTTGTSYAVGSSGTGANTFSVNGARPSQNQLSINGIGNVDTGNNGGMNVSVSTDSIAEFKILTGSYQAEYGRSVGAQISLVTKSGTDQFHGAGYWYHRNDSLNANTFINNVRGLSKPLFRYNDPGYLVGGPIYIPKVFERLRHKAFFFFSQEFQRQLTPNTARNVLVPTALERKGDFSQSVDNNARKLTFINDPLTQTPFPGMVVPANRIYAPGQALLNIFPLPNTTQASNFNYTSQLPGQSPRRETLLKLDYNLTPSLRLFGHWIDDQQPTVAPYGSFVLGLTVPITSIANPIPGRSFAAGATWIINPSMTNEVNWGFTHNSILIDEAGQVLRRTTSGITLPLLYPSANQKDYIPAVSFNGTRITASPGFGTGNAPFVNYNTTIDLSDNLTKVWSTHTLKAGFYMQRSRKDQTSFANANGSYNFGDNPSNPYDTGFGLSNALLGVYNTFSQASAYINGQYRYWNIEQFVQDTWKITPTLTMDYGIRAAWYQPQYDSSKQASTFLPSLFDPTKAPRLYQPAINPANGQRAAYDAATNAYLPSFDIGLEVPNTGSPFQGICQAGTCVDKYLFKNRGLQWGPRVGFAWDITGKQNLVLRAGSGIYYDRIQGNRIFDSVTNPPEAVTPTLQQNLVSTIDPKNVLLGPPSLVAADPTGKIPTTYQYQVSIQARLPQHLMLDVAYVGSQSRHLQDNRNLNFNAFGQCFQPQNQDVQRVAASPNALLGNNCKDANFLKPYQGYNNINLYESESTANYNALQVQLQRRATKGLFIGGSYTWSKALATAQSGGTNDNSFVRPDQFNRMANYGPASFDRRHVLAINYVYTAPRSRWGNAATRLITDGWQLSGVTQAVTGSPFTPGFAIAGAGNQNITGSNTEGARIGVVAGCDPYTHSSDPFNRLNPACFFAPSPGSVGLESGINFLNAPGLWNFDMAIQKEFAPKEGRIHIQLRLDAFNAFNHTNFTGYNSTLNFNSYTTSSSGIVTGLPTITSSALGRNANGSFNVTGFGTATQTGPGALGYSRILQTLLRITF</sequence>
<dbReference type="Gene3D" id="2.60.40.1120">
    <property type="entry name" value="Carboxypeptidase-like, regulatory domain"/>
    <property type="match status" value="1"/>
</dbReference>
<dbReference type="InterPro" id="IPR008969">
    <property type="entry name" value="CarboxyPept-like_regulatory"/>
</dbReference>
<gene>
    <name evidence="7" type="ordered locus">Acid_4567</name>
</gene>
<dbReference type="Pfam" id="PF13620">
    <property type="entry name" value="CarboxypepD_reg"/>
    <property type="match status" value="1"/>
</dbReference>
<evidence type="ECO:0000256" key="1">
    <source>
        <dbReference type="ARBA" id="ARBA00004442"/>
    </source>
</evidence>